<dbReference type="PANTHER" id="PTHR45085:SF3">
    <property type="entry name" value="S-ADENOSYL-L-METHIONINE-DEPENDENT METHYLTRANSFERASES SUPERFAMILY PROTEIN"/>
    <property type="match status" value="1"/>
</dbReference>
<dbReference type="InterPro" id="IPR013216">
    <property type="entry name" value="Methyltransf_11"/>
</dbReference>
<name>A0AA42AZU3_PAPNU</name>
<dbReference type="Pfam" id="PF08241">
    <property type="entry name" value="Methyltransf_11"/>
    <property type="match status" value="1"/>
</dbReference>
<keyword evidence="1" id="KW-1133">Transmembrane helix</keyword>
<keyword evidence="1" id="KW-0812">Transmembrane</keyword>
<reference evidence="3" key="1">
    <citation type="submission" date="2022-03" db="EMBL/GenBank/DDBJ databases">
        <title>A functionally conserved STORR gene fusion in Papaver species that diverged 16.8 million years ago.</title>
        <authorList>
            <person name="Catania T."/>
        </authorList>
    </citation>
    <scope>NUCLEOTIDE SEQUENCE</scope>
    <source>
        <strain evidence="3">S-191538</strain>
    </source>
</reference>
<organism evidence="3 4">
    <name type="scientific">Papaver nudicaule</name>
    <name type="common">Iceland poppy</name>
    <dbReference type="NCBI Taxonomy" id="74823"/>
    <lineage>
        <taxon>Eukaryota</taxon>
        <taxon>Viridiplantae</taxon>
        <taxon>Streptophyta</taxon>
        <taxon>Embryophyta</taxon>
        <taxon>Tracheophyta</taxon>
        <taxon>Spermatophyta</taxon>
        <taxon>Magnoliopsida</taxon>
        <taxon>Ranunculales</taxon>
        <taxon>Papaveraceae</taxon>
        <taxon>Papaveroideae</taxon>
        <taxon>Papaver</taxon>
    </lineage>
</organism>
<evidence type="ECO:0000313" key="4">
    <source>
        <dbReference type="Proteomes" id="UP001177140"/>
    </source>
</evidence>
<dbReference type="SUPFAM" id="SSF53335">
    <property type="entry name" value="S-adenosyl-L-methionine-dependent methyltransferases"/>
    <property type="match status" value="1"/>
</dbReference>
<feature type="transmembrane region" description="Helical" evidence="1">
    <location>
        <begin position="12"/>
        <end position="29"/>
    </location>
</feature>
<evidence type="ECO:0000259" key="2">
    <source>
        <dbReference type="Pfam" id="PF08241"/>
    </source>
</evidence>
<comment type="caution">
    <text evidence="3">The sequence shown here is derived from an EMBL/GenBank/DDBJ whole genome shotgun (WGS) entry which is preliminary data.</text>
</comment>
<evidence type="ECO:0000256" key="1">
    <source>
        <dbReference type="SAM" id="Phobius"/>
    </source>
</evidence>
<dbReference type="Gene3D" id="3.40.50.150">
    <property type="entry name" value="Vaccinia Virus protein VP39"/>
    <property type="match status" value="1"/>
</dbReference>
<dbReference type="PANTHER" id="PTHR45085">
    <property type="entry name" value="F21J9.14"/>
    <property type="match status" value="1"/>
</dbReference>
<evidence type="ECO:0000313" key="3">
    <source>
        <dbReference type="EMBL" id="MCL7046272.1"/>
    </source>
</evidence>
<keyword evidence="1" id="KW-0472">Membrane</keyword>
<protein>
    <recommendedName>
        <fullName evidence="2">Methyltransferase type 11 domain-containing protein</fullName>
    </recommendedName>
</protein>
<keyword evidence="4" id="KW-1185">Reference proteome</keyword>
<accession>A0AA42AZU3</accession>
<dbReference type="Proteomes" id="UP001177140">
    <property type="component" value="Unassembled WGS sequence"/>
</dbReference>
<dbReference type="EMBL" id="JAJJMA010279351">
    <property type="protein sequence ID" value="MCL7046272.1"/>
    <property type="molecule type" value="Genomic_DNA"/>
</dbReference>
<feature type="domain" description="Methyltransferase type 11" evidence="2">
    <location>
        <begin position="107"/>
        <end position="188"/>
    </location>
</feature>
<dbReference type="AlphaFoldDB" id="A0AA42AZU3"/>
<dbReference type="InterPro" id="IPR029063">
    <property type="entry name" value="SAM-dependent_MTases_sf"/>
</dbReference>
<proteinExistence type="predicted"/>
<sequence length="237" mass="26707">MEKHIKTLLNRLSCASITIATLTLILLITKTPETCVSSKPSSSNSITKFPKSSCDYTHRELVSIEKKNKRIWSTNDWIKKVKSLTELFHEIQDQWGLKFLNNHTKALCVSAGAGHEVMALNQLGVIDVTGVELVESPPLVSRADPHNLPFFDGVFDFGFTAHLTEALFPYRFVYELERTIRPGGVVVVVVEECGFDELGEIKRFFKKCNFVSARNVTLAGLRMTQTRMRNRVKTVSS</sequence>
<gene>
    <name evidence="3" type="ORF">MKW94_030733</name>
</gene>
<dbReference type="GO" id="GO:0008757">
    <property type="term" value="F:S-adenosylmethionine-dependent methyltransferase activity"/>
    <property type="evidence" value="ECO:0007669"/>
    <property type="project" value="InterPro"/>
</dbReference>